<accession>A0A087HMX8</accession>
<dbReference type="eggNOG" id="KOG4197">
    <property type="taxonomic scope" value="Eukaryota"/>
</dbReference>
<reference evidence="2" key="1">
    <citation type="journal article" date="2015" name="Nat. Plants">
        <title>Genome expansion of Arabis alpina linked with retrotransposition and reduced symmetric DNA methylation.</title>
        <authorList>
            <person name="Willing E.M."/>
            <person name="Rawat V."/>
            <person name="Mandakova T."/>
            <person name="Maumus F."/>
            <person name="James G.V."/>
            <person name="Nordstroem K.J."/>
            <person name="Becker C."/>
            <person name="Warthmann N."/>
            <person name="Chica C."/>
            <person name="Szarzynska B."/>
            <person name="Zytnicki M."/>
            <person name="Albani M.C."/>
            <person name="Kiefer C."/>
            <person name="Bergonzi S."/>
            <person name="Castaings L."/>
            <person name="Mateos J.L."/>
            <person name="Berns M.C."/>
            <person name="Bujdoso N."/>
            <person name="Piofczyk T."/>
            <person name="de Lorenzo L."/>
            <person name="Barrero-Sicilia C."/>
            <person name="Mateos I."/>
            <person name="Piednoel M."/>
            <person name="Hagmann J."/>
            <person name="Chen-Min-Tao R."/>
            <person name="Iglesias-Fernandez R."/>
            <person name="Schuster S.C."/>
            <person name="Alonso-Blanco C."/>
            <person name="Roudier F."/>
            <person name="Carbonero P."/>
            <person name="Paz-Ares J."/>
            <person name="Davis S.J."/>
            <person name="Pecinka A."/>
            <person name="Quesneville H."/>
            <person name="Colot V."/>
            <person name="Lysak M.A."/>
            <person name="Weigel D."/>
            <person name="Coupland G."/>
            <person name="Schneeberger K."/>
        </authorList>
    </citation>
    <scope>NUCLEOTIDE SEQUENCE [LARGE SCALE GENOMIC DNA]</scope>
    <source>
        <strain evidence="2">cv. Pajares</strain>
    </source>
</reference>
<keyword evidence="2" id="KW-1185">Reference proteome</keyword>
<dbReference type="Proteomes" id="UP000029120">
    <property type="component" value="Chromosome 1"/>
</dbReference>
<protein>
    <submittedName>
        <fullName evidence="1">Uncharacterized protein</fullName>
    </submittedName>
</protein>
<sequence>MDLILWNLSKFYPLRASTTIKHVDISLSRSSSSGNHCRCYAAAPEPNRKTKSTSSLTKQPPSITLISPPRRLAATLAAKSGANVARFASLVDSEFLSKGISLNLRPGKIEIVLMKRQFRAMSNSVQIEKAIDLMEIRVGFRFKIKDLVDPLMSMQCCLLPHTKILLCRIIYGFGKKGDMVSGAFLIEFVT</sequence>
<proteinExistence type="predicted"/>
<name>A0A087HMX8_ARAAL</name>
<dbReference type="Gramene" id="KFK43480">
    <property type="protein sequence ID" value="KFK43480"/>
    <property type="gene ID" value="AALP_AA1G130400"/>
</dbReference>
<dbReference type="EMBL" id="CM002869">
    <property type="protein sequence ID" value="KFK43480.1"/>
    <property type="molecule type" value="Genomic_DNA"/>
</dbReference>
<organism evidence="1 2">
    <name type="scientific">Arabis alpina</name>
    <name type="common">Alpine rock-cress</name>
    <dbReference type="NCBI Taxonomy" id="50452"/>
    <lineage>
        <taxon>Eukaryota</taxon>
        <taxon>Viridiplantae</taxon>
        <taxon>Streptophyta</taxon>
        <taxon>Embryophyta</taxon>
        <taxon>Tracheophyta</taxon>
        <taxon>Spermatophyta</taxon>
        <taxon>Magnoliopsida</taxon>
        <taxon>eudicotyledons</taxon>
        <taxon>Gunneridae</taxon>
        <taxon>Pentapetalae</taxon>
        <taxon>rosids</taxon>
        <taxon>malvids</taxon>
        <taxon>Brassicales</taxon>
        <taxon>Brassicaceae</taxon>
        <taxon>Arabideae</taxon>
        <taxon>Arabis</taxon>
    </lineage>
</organism>
<evidence type="ECO:0000313" key="1">
    <source>
        <dbReference type="EMBL" id="KFK43480.1"/>
    </source>
</evidence>
<evidence type="ECO:0000313" key="2">
    <source>
        <dbReference type="Proteomes" id="UP000029120"/>
    </source>
</evidence>
<dbReference type="AlphaFoldDB" id="A0A087HMX8"/>
<gene>
    <name evidence="1" type="ordered locus">AALP_Aa1g130400</name>
</gene>